<keyword evidence="10" id="KW-0479">Metal-binding</keyword>
<dbReference type="SUPFAM" id="SSF56014">
    <property type="entry name" value="Nitrite and sulphite reductase 4Fe-4S domain-like"/>
    <property type="match status" value="1"/>
</dbReference>
<evidence type="ECO:0000259" key="22">
    <source>
        <dbReference type="Pfam" id="PF18267"/>
    </source>
</evidence>
<dbReference type="Pfam" id="PF18267">
    <property type="entry name" value="Rubredoxin_C"/>
    <property type="match status" value="1"/>
</dbReference>
<comment type="cofactor">
    <cofactor evidence="3 17">
        <name>FAD</name>
        <dbReference type="ChEBI" id="CHEBI:57692"/>
    </cofactor>
</comment>
<feature type="domain" description="Nitrite/sulphite reductase 4Fe-4S" evidence="18">
    <location>
        <begin position="630"/>
        <end position="767"/>
    </location>
</feature>
<dbReference type="PRINTS" id="PR00397">
    <property type="entry name" value="SIROHAEM"/>
</dbReference>
<dbReference type="SUPFAM" id="SSF51905">
    <property type="entry name" value="FAD/NAD(P)-binding domain"/>
    <property type="match status" value="2"/>
</dbReference>
<dbReference type="EMBL" id="JBHTFQ010000005">
    <property type="protein sequence ID" value="MFC7704499.1"/>
    <property type="molecule type" value="Genomic_DNA"/>
</dbReference>
<keyword evidence="9" id="KW-0001">2Fe-2S</keyword>
<accession>A0ABW2UII7</accession>
<gene>
    <name evidence="23" type="primary">nirB</name>
    <name evidence="23" type="ORF">ACFQXB_09860</name>
</gene>
<keyword evidence="13" id="KW-0408">Iron</keyword>
<evidence type="ECO:0000256" key="13">
    <source>
        <dbReference type="ARBA" id="ARBA00023004"/>
    </source>
</evidence>
<dbReference type="InterPro" id="IPR005117">
    <property type="entry name" value="NiRdtase/SiRdtase_haem-b_fer"/>
</dbReference>
<dbReference type="Gene3D" id="1.10.10.1100">
    <property type="entry name" value="BFD-like [2Fe-2S]-binding domain"/>
    <property type="match status" value="2"/>
</dbReference>
<dbReference type="InterPro" id="IPR006067">
    <property type="entry name" value="NO2/SO3_Rdtase_4Fe4S_dom"/>
</dbReference>
<dbReference type="Pfam" id="PF07992">
    <property type="entry name" value="Pyr_redox_2"/>
    <property type="match status" value="1"/>
</dbReference>
<evidence type="ECO:0000256" key="16">
    <source>
        <dbReference type="ARBA" id="ARBA00034078"/>
    </source>
</evidence>
<evidence type="ECO:0000256" key="6">
    <source>
        <dbReference type="ARBA" id="ARBA00022485"/>
    </source>
</evidence>
<feature type="domain" description="NADH-rubredoxin oxidoreductase C-terminal" evidence="22">
    <location>
        <begin position="315"/>
        <end position="382"/>
    </location>
</feature>
<reference evidence="24" key="1">
    <citation type="journal article" date="2019" name="Int. J. Syst. Evol. Microbiol.">
        <title>The Global Catalogue of Microorganisms (GCM) 10K type strain sequencing project: providing services to taxonomists for standard genome sequencing and annotation.</title>
        <authorList>
            <consortium name="The Broad Institute Genomics Platform"/>
            <consortium name="The Broad Institute Genome Sequencing Center for Infectious Disease"/>
            <person name="Wu L."/>
            <person name="Ma J."/>
        </authorList>
    </citation>
    <scope>NUCLEOTIDE SEQUENCE [LARGE SCALE GENOMIC DNA]</scope>
    <source>
        <strain evidence="24">CGMCC 1.12750</strain>
    </source>
</reference>
<dbReference type="CDD" id="cd19944">
    <property type="entry name" value="NirB_Fer2_BFD-like_2"/>
    <property type="match status" value="1"/>
</dbReference>
<feature type="domain" description="FAD/NAD(P)-binding" evidence="21">
    <location>
        <begin position="4"/>
        <end position="297"/>
    </location>
</feature>
<dbReference type="PRINTS" id="PR00368">
    <property type="entry name" value="FADPNR"/>
</dbReference>
<dbReference type="Pfam" id="PF03460">
    <property type="entry name" value="NIR_SIR_ferr"/>
    <property type="match status" value="1"/>
</dbReference>
<dbReference type="SUPFAM" id="SSF55124">
    <property type="entry name" value="Nitrite/Sulfite reductase N-terminal domain-like"/>
    <property type="match status" value="1"/>
</dbReference>
<comment type="pathway">
    <text evidence="4">Nitrogen metabolism; nitrate reduction (assimilation).</text>
</comment>
<dbReference type="Gene3D" id="3.30.390.30">
    <property type="match status" value="1"/>
</dbReference>
<evidence type="ECO:0000313" key="24">
    <source>
        <dbReference type="Proteomes" id="UP001596516"/>
    </source>
</evidence>
<dbReference type="Pfam" id="PF01077">
    <property type="entry name" value="NIR_SIR"/>
    <property type="match status" value="1"/>
</dbReference>
<dbReference type="InterPro" id="IPR012744">
    <property type="entry name" value="Nitri_red_NirB"/>
</dbReference>
<evidence type="ECO:0000256" key="9">
    <source>
        <dbReference type="ARBA" id="ARBA00022714"/>
    </source>
</evidence>
<dbReference type="InterPro" id="IPR045854">
    <property type="entry name" value="NO2/SO3_Rdtase_4Fe4S_sf"/>
</dbReference>
<proteinExistence type="inferred from homology"/>
<protein>
    <submittedName>
        <fullName evidence="23">Nitrite reductase large subunit NirB</fullName>
    </submittedName>
</protein>
<dbReference type="Gene3D" id="3.30.413.10">
    <property type="entry name" value="Sulfite Reductase Hemoprotein, domain 1"/>
    <property type="match status" value="1"/>
</dbReference>
<evidence type="ECO:0000259" key="21">
    <source>
        <dbReference type="Pfam" id="PF07992"/>
    </source>
</evidence>
<dbReference type="Proteomes" id="UP001596516">
    <property type="component" value="Unassembled WGS sequence"/>
</dbReference>
<dbReference type="PANTHER" id="PTHR43809:SF1">
    <property type="entry name" value="NITRITE REDUCTASE (NADH) LARGE SUBUNIT"/>
    <property type="match status" value="1"/>
</dbReference>
<evidence type="ECO:0000256" key="14">
    <source>
        <dbReference type="ARBA" id="ARBA00023014"/>
    </source>
</evidence>
<evidence type="ECO:0000256" key="11">
    <source>
        <dbReference type="ARBA" id="ARBA00022827"/>
    </source>
</evidence>
<dbReference type="InterPro" id="IPR023753">
    <property type="entry name" value="FAD/NAD-binding_dom"/>
</dbReference>
<dbReference type="PANTHER" id="PTHR43809">
    <property type="entry name" value="NITRITE REDUCTASE (NADH) LARGE SUBUNIT"/>
    <property type="match status" value="1"/>
</dbReference>
<dbReference type="InterPro" id="IPR016156">
    <property type="entry name" value="FAD/NAD-linked_Rdtase_dimer_sf"/>
</dbReference>
<dbReference type="PROSITE" id="PS00365">
    <property type="entry name" value="NIR_SIR"/>
    <property type="match status" value="1"/>
</dbReference>
<comment type="cofactor">
    <cofactor evidence="2">
        <name>[4Fe-4S] cluster</name>
        <dbReference type="ChEBI" id="CHEBI:49883"/>
    </cofactor>
</comment>
<keyword evidence="12" id="KW-0560">Oxidoreductase</keyword>
<keyword evidence="11 17" id="KW-0274">FAD</keyword>
<dbReference type="InterPro" id="IPR041575">
    <property type="entry name" value="Rubredoxin_C"/>
</dbReference>
<evidence type="ECO:0000259" key="18">
    <source>
        <dbReference type="Pfam" id="PF01077"/>
    </source>
</evidence>
<keyword evidence="7" id="KW-0349">Heme</keyword>
<feature type="domain" description="Nitrite/Sulfite reductase ferredoxin-like" evidence="19">
    <location>
        <begin position="556"/>
        <end position="620"/>
    </location>
</feature>
<dbReference type="RefSeq" id="WP_377402906.1">
    <property type="nucleotide sequence ID" value="NZ_JBHTFQ010000005.1"/>
</dbReference>
<keyword evidence="24" id="KW-1185">Reference proteome</keyword>
<dbReference type="Gene3D" id="3.50.50.60">
    <property type="entry name" value="FAD/NAD(P)-binding domain"/>
    <property type="match status" value="2"/>
</dbReference>
<sequence length="813" mass="87741">MKRRLVIIGAGMASGRVLEHLLAAEPEGWDITLFNAEPRGNYNRIMLSPVLSGEKRYDDIVTHDDAWYARHDITCRFGEAVVRIDRVNKVVFSNAGGAPYDKLLIATGSAPFIIPVQGRDLPGVVTYRDLDDTNAMIAASDRPGGKAVVIGGGLLGLEAAAGLKLRGMEVTVIHLMGHLMERQLDTAAGYLLQKDLETRGIRVHCKGSTAAILGQDRVEGVLLEDNTGYEADLVCMAVGIRPETRIATEAALEVARGIVVNDRMETSDPDILAVGECVEHDGQLFGLVAPLYDQAKVAAATLLRQDAAFRPVQTATKLKVTGVDLFSAGDFAEGPGREDIVFRDPGRGVYKRLVIENDRLIGAVMYGDTGDGSWFFGLIKDGTDISAMRDTLIFGPAYQGGTGADPLAAVAALPPEAEICGCNGVCKGRITAAIEDGATTLADIRAVTSASASCGTCTGLVEQVLAHSLGDAFRKPAVQPICGCTDLTHEDVRRMIKAQALKSMPAVMQELGWKTSCGCPVCRPALNFYLLADWPLDYEDDAQSRLVNERNHANIQKDGTYSVVPRMWGGMTNPRELRAIADAAEKYAIPAVKVTGGQRIDLLGVRKEDLPHVWADLNAAGLVSGHAYSKGLRTVKTCVGTDFCRFGTQDSTGLGIRLEQRLWGSWTPHKVKLAVSGCPRNCAEATCKDVGIVCVDSGYEIGVGGAAGMDLKEIERLAKVPSEEEAIDLTVAFIQLYRENARYLDRPYRWLAKVGIDWVRAQVVDDADQRAALIARFDLSQSIYQRDPWADRATPQAQAAFAPLADLTQEAAE</sequence>
<keyword evidence="15 17" id="KW-0534">Nitrate assimilation</keyword>
<comment type="cofactor">
    <cofactor evidence="1">
        <name>siroheme</name>
        <dbReference type="ChEBI" id="CHEBI:60052"/>
    </cofactor>
</comment>
<evidence type="ECO:0000256" key="1">
    <source>
        <dbReference type="ARBA" id="ARBA00001929"/>
    </source>
</evidence>
<dbReference type="NCBIfam" id="TIGR02374">
    <property type="entry name" value="nitri_red_nirB"/>
    <property type="match status" value="1"/>
</dbReference>
<keyword evidence="6" id="KW-0004">4Fe-4S</keyword>
<evidence type="ECO:0000256" key="15">
    <source>
        <dbReference type="ARBA" id="ARBA00023063"/>
    </source>
</evidence>
<dbReference type="InterPro" id="IPR017121">
    <property type="entry name" value="Nitrite_Rdtase_lsu"/>
</dbReference>
<keyword evidence="8 17" id="KW-0285">Flavoprotein</keyword>
<evidence type="ECO:0000256" key="2">
    <source>
        <dbReference type="ARBA" id="ARBA00001966"/>
    </source>
</evidence>
<dbReference type="CDD" id="cd19943">
    <property type="entry name" value="NirB_Fer2_BFD-like_1"/>
    <property type="match status" value="1"/>
</dbReference>
<feature type="domain" description="BFD-like [2Fe-2S]-binding" evidence="20">
    <location>
        <begin position="419"/>
        <end position="466"/>
    </location>
</feature>
<dbReference type="InterPro" id="IPR041854">
    <property type="entry name" value="BFD-like_2Fe2S-bd_dom_sf"/>
</dbReference>
<dbReference type="InterPro" id="IPR036188">
    <property type="entry name" value="FAD/NAD-bd_sf"/>
</dbReference>
<comment type="caution">
    <text evidence="23">The sequence shown here is derived from an EMBL/GenBank/DDBJ whole genome shotgun (WGS) entry which is preliminary data.</text>
</comment>
<organism evidence="23 24">
    <name type="scientific">Plastorhodobacter daqingensis</name>
    <dbReference type="NCBI Taxonomy" id="1387281"/>
    <lineage>
        <taxon>Bacteria</taxon>
        <taxon>Pseudomonadati</taxon>
        <taxon>Pseudomonadota</taxon>
        <taxon>Alphaproteobacteria</taxon>
        <taxon>Rhodobacterales</taxon>
        <taxon>Paracoccaceae</taxon>
        <taxon>Plastorhodobacter</taxon>
    </lineage>
</organism>
<comment type="cofactor">
    <cofactor evidence="16">
        <name>[2Fe-2S] cluster</name>
        <dbReference type="ChEBI" id="CHEBI:190135"/>
    </cofactor>
</comment>
<evidence type="ECO:0000256" key="4">
    <source>
        <dbReference type="ARBA" id="ARBA00005096"/>
    </source>
</evidence>
<evidence type="ECO:0000259" key="20">
    <source>
        <dbReference type="Pfam" id="PF04324"/>
    </source>
</evidence>
<evidence type="ECO:0000256" key="17">
    <source>
        <dbReference type="PIRNR" id="PIRNR037149"/>
    </source>
</evidence>
<dbReference type="InterPro" id="IPR006066">
    <property type="entry name" value="NO2/SO3_Rdtase_FeS/sirohaem_BS"/>
</dbReference>
<evidence type="ECO:0000256" key="12">
    <source>
        <dbReference type="ARBA" id="ARBA00023002"/>
    </source>
</evidence>
<evidence type="ECO:0000256" key="8">
    <source>
        <dbReference type="ARBA" id="ARBA00022630"/>
    </source>
</evidence>
<dbReference type="PIRSF" id="PIRSF037149">
    <property type="entry name" value="NirB"/>
    <property type="match status" value="1"/>
</dbReference>
<dbReference type="Pfam" id="PF04324">
    <property type="entry name" value="Fer2_BFD"/>
    <property type="match status" value="2"/>
</dbReference>
<name>A0ABW2UII7_9RHOB</name>
<evidence type="ECO:0000256" key="5">
    <source>
        <dbReference type="ARBA" id="ARBA00010429"/>
    </source>
</evidence>
<evidence type="ECO:0000259" key="19">
    <source>
        <dbReference type="Pfam" id="PF03460"/>
    </source>
</evidence>
<comment type="similarity">
    <text evidence="5">Belongs to the nitrite and sulfite reductase 4Fe-4S domain family.</text>
</comment>
<evidence type="ECO:0000256" key="7">
    <source>
        <dbReference type="ARBA" id="ARBA00022617"/>
    </source>
</evidence>
<evidence type="ECO:0000313" key="23">
    <source>
        <dbReference type="EMBL" id="MFC7704499.1"/>
    </source>
</evidence>
<evidence type="ECO:0000256" key="10">
    <source>
        <dbReference type="ARBA" id="ARBA00022723"/>
    </source>
</evidence>
<evidence type="ECO:0000256" key="3">
    <source>
        <dbReference type="ARBA" id="ARBA00001974"/>
    </source>
</evidence>
<dbReference type="InterPro" id="IPR007419">
    <property type="entry name" value="BFD-like_2Fe2S-bd_dom"/>
</dbReference>
<dbReference type="InterPro" id="IPR052034">
    <property type="entry name" value="NasD-like"/>
</dbReference>
<feature type="domain" description="BFD-like [2Fe-2S]-binding" evidence="20">
    <location>
        <begin position="481"/>
        <end position="530"/>
    </location>
</feature>
<dbReference type="Gene3D" id="3.90.480.10">
    <property type="entry name" value="Sulfite Reductase Hemoprotein,Domain 2"/>
    <property type="match status" value="1"/>
</dbReference>
<keyword evidence="14" id="KW-0411">Iron-sulfur</keyword>
<dbReference type="InterPro" id="IPR036136">
    <property type="entry name" value="Nit/Sulf_reduc_fer-like_dom_sf"/>
</dbReference>